<reference evidence="1 2" key="1">
    <citation type="submission" date="2018-09" db="EMBL/GenBank/DDBJ databases">
        <authorList>
            <person name="Livingstone P.G."/>
            <person name="Whitworth D.E."/>
        </authorList>
    </citation>
    <scope>NUCLEOTIDE SEQUENCE [LARGE SCALE GENOMIC DNA]</scope>
    <source>
        <strain evidence="1 2">CA031B</strain>
    </source>
</reference>
<proteinExistence type="predicted"/>
<comment type="caution">
    <text evidence="1">The sequence shown here is derived from an EMBL/GenBank/DDBJ whole genome shotgun (WGS) entry which is preliminary data.</text>
</comment>
<protein>
    <submittedName>
        <fullName evidence="1">Uncharacterized protein</fullName>
    </submittedName>
</protein>
<dbReference type="EMBL" id="RAWI01000056">
    <property type="protein sequence ID" value="RKI11938.1"/>
    <property type="molecule type" value="Genomic_DNA"/>
</dbReference>
<organism evidence="1 2">
    <name type="scientific">Corallococcus praedator</name>
    <dbReference type="NCBI Taxonomy" id="2316724"/>
    <lineage>
        <taxon>Bacteria</taxon>
        <taxon>Pseudomonadati</taxon>
        <taxon>Myxococcota</taxon>
        <taxon>Myxococcia</taxon>
        <taxon>Myxococcales</taxon>
        <taxon>Cystobacterineae</taxon>
        <taxon>Myxococcaceae</taxon>
        <taxon>Corallococcus</taxon>
    </lineage>
</organism>
<accession>A0ABX9QN68</accession>
<sequence>MDALCFLNPLSGESFYARYYAEELARFTPRFPSDAVPLIKQLMASSKAQHRMMGPFLCLVFSAGPTGTLADLRGALTNAETRLLPGFRASPYWEPEAWDWFLTARPELARVLEALAASDFPTFRREVLGDLVEQRAAELRQRLAGVDVIAEQERLLGHRLEEDITIDLLHFSKPHGIKVIGQRFLTHRTYSDALIIRNAAHEILHPPFDATHPSILAALEVLRRDPLLPRIVADHDPAFGYTTLEGLFDEDTAEALEQLITERLGVAVPARERWRKADDGMHVLAAGLYGLLKADGFERTGGVIQEWLGKAAHEGRLGSASLHASAAGVLGLPSEQLWVPPAPK</sequence>
<gene>
    <name evidence="1" type="ORF">D7Y13_10325</name>
</gene>
<keyword evidence="2" id="KW-1185">Reference proteome</keyword>
<dbReference type="Proteomes" id="UP000278907">
    <property type="component" value="Unassembled WGS sequence"/>
</dbReference>
<name>A0ABX9QN68_9BACT</name>
<evidence type="ECO:0000313" key="2">
    <source>
        <dbReference type="Proteomes" id="UP000278907"/>
    </source>
</evidence>
<evidence type="ECO:0000313" key="1">
    <source>
        <dbReference type="EMBL" id="RKI11938.1"/>
    </source>
</evidence>